<dbReference type="AlphaFoldDB" id="C5CV80"/>
<dbReference type="InterPro" id="IPR050807">
    <property type="entry name" value="TransReg_Diox_bact_type"/>
</dbReference>
<dbReference type="eggNOG" id="COG1396">
    <property type="taxonomic scope" value="Bacteria"/>
</dbReference>
<dbReference type="EMBL" id="CP001635">
    <property type="protein sequence ID" value="ACS18529.1"/>
    <property type="molecule type" value="Genomic_DNA"/>
</dbReference>
<dbReference type="SMART" id="SM00530">
    <property type="entry name" value="HTH_XRE"/>
    <property type="match status" value="1"/>
</dbReference>
<dbReference type="SUPFAM" id="SSF51182">
    <property type="entry name" value="RmlC-like cupins"/>
    <property type="match status" value="1"/>
</dbReference>
<evidence type="ECO:0000313" key="3">
    <source>
        <dbReference type="EMBL" id="ACS18529.1"/>
    </source>
</evidence>
<dbReference type="PANTHER" id="PTHR46797">
    <property type="entry name" value="HTH-TYPE TRANSCRIPTIONAL REGULATOR"/>
    <property type="match status" value="1"/>
</dbReference>
<dbReference type="InterPro" id="IPR013096">
    <property type="entry name" value="Cupin_2"/>
</dbReference>
<dbReference type="SUPFAM" id="SSF47413">
    <property type="entry name" value="lambda repressor-like DNA-binding domains"/>
    <property type="match status" value="1"/>
</dbReference>
<dbReference type="Gene3D" id="1.10.260.40">
    <property type="entry name" value="lambda repressor-like DNA-binding domains"/>
    <property type="match status" value="1"/>
</dbReference>
<dbReference type="GO" id="GO:0003700">
    <property type="term" value="F:DNA-binding transcription factor activity"/>
    <property type="evidence" value="ECO:0007669"/>
    <property type="project" value="TreeGrafter"/>
</dbReference>
<keyword evidence="1" id="KW-0238">DNA-binding</keyword>
<evidence type="ECO:0000259" key="2">
    <source>
        <dbReference type="PROSITE" id="PS50943"/>
    </source>
</evidence>
<gene>
    <name evidence="3" type="ordered locus">Vapar_1879</name>
</gene>
<accession>C5CV80</accession>
<dbReference type="InterPro" id="IPR010982">
    <property type="entry name" value="Lambda_DNA-bd_dom_sf"/>
</dbReference>
<name>C5CV80_VARPS</name>
<dbReference type="Pfam" id="PF01381">
    <property type="entry name" value="HTH_3"/>
    <property type="match status" value="1"/>
</dbReference>
<proteinExistence type="predicted"/>
<dbReference type="GO" id="GO:0003677">
    <property type="term" value="F:DNA binding"/>
    <property type="evidence" value="ECO:0007669"/>
    <property type="project" value="UniProtKB-KW"/>
</dbReference>
<dbReference type="InterPro" id="IPR011051">
    <property type="entry name" value="RmlC_Cupin_sf"/>
</dbReference>
<dbReference type="KEGG" id="vap:Vapar_1879"/>
<dbReference type="CDD" id="cd00093">
    <property type="entry name" value="HTH_XRE"/>
    <property type="match status" value="1"/>
</dbReference>
<feature type="domain" description="HTH cro/C1-type" evidence="2">
    <location>
        <begin position="5"/>
        <end position="59"/>
    </location>
</feature>
<evidence type="ECO:0000256" key="1">
    <source>
        <dbReference type="ARBA" id="ARBA00023125"/>
    </source>
</evidence>
<dbReference type="PROSITE" id="PS50943">
    <property type="entry name" value="HTH_CROC1"/>
    <property type="match status" value="1"/>
</dbReference>
<dbReference type="HOGENOM" id="CLU_085376_3_1_4"/>
<dbReference type="Pfam" id="PF07883">
    <property type="entry name" value="Cupin_2"/>
    <property type="match status" value="1"/>
</dbReference>
<dbReference type="CDD" id="cd02209">
    <property type="entry name" value="cupin_XRE_C"/>
    <property type="match status" value="1"/>
</dbReference>
<dbReference type="PANTHER" id="PTHR46797:SF1">
    <property type="entry name" value="METHYLPHOSPHONATE SYNTHASE"/>
    <property type="match status" value="1"/>
</dbReference>
<dbReference type="GO" id="GO:0005829">
    <property type="term" value="C:cytosol"/>
    <property type="evidence" value="ECO:0007669"/>
    <property type="project" value="TreeGrafter"/>
</dbReference>
<organism evidence="3">
    <name type="scientific">Variovorax paradoxus (strain S110)</name>
    <dbReference type="NCBI Taxonomy" id="543728"/>
    <lineage>
        <taxon>Bacteria</taxon>
        <taxon>Pseudomonadati</taxon>
        <taxon>Pseudomonadota</taxon>
        <taxon>Betaproteobacteria</taxon>
        <taxon>Burkholderiales</taxon>
        <taxon>Comamonadaceae</taxon>
        <taxon>Variovorax</taxon>
    </lineage>
</organism>
<dbReference type="Gene3D" id="2.60.120.10">
    <property type="entry name" value="Jelly Rolls"/>
    <property type="match status" value="1"/>
</dbReference>
<protein>
    <submittedName>
        <fullName evidence="3">Transcriptional regulator, XRE family</fullName>
    </submittedName>
</protein>
<sequence length="182" mass="19816">MGLQIKALRMAAGISGNELAHRCGVSGSLLSRVERGLVSPSVETLNRIAVGLNVPLSRFFCDHARRTDWSFVPAGRGIVVGRIGAVKDYRYELLGHLLSGNLFVEPYLVTLLPQAEPYSSFQHPGIKFLYVISGRAQYRYGGKIVNVGQGDSLLFEASVPHGVEAILETPLSYLSVVFTLRG</sequence>
<dbReference type="InterPro" id="IPR014710">
    <property type="entry name" value="RmlC-like_jellyroll"/>
</dbReference>
<dbReference type="STRING" id="543728.Vapar_1879"/>
<dbReference type="InterPro" id="IPR001387">
    <property type="entry name" value="Cro/C1-type_HTH"/>
</dbReference>
<reference evidence="3" key="1">
    <citation type="submission" date="2009-06" db="EMBL/GenBank/DDBJ databases">
        <title>Complete sequence of chromosome 1 of Variovorax paradoxus S110.</title>
        <authorList>
            <consortium name="US DOE Joint Genome Institute"/>
            <person name="Lucas S."/>
            <person name="Copeland A."/>
            <person name="Lapidus A."/>
            <person name="Glavina del Rio T."/>
            <person name="Tice H."/>
            <person name="Bruce D."/>
            <person name="Goodwin L."/>
            <person name="Pitluck S."/>
            <person name="Chertkov O."/>
            <person name="Brettin T."/>
            <person name="Detter J.C."/>
            <person name="Han C."/>
            <person name="Larimer F."/>
            <person name="Land M."/>
            <person name="Hauser L."/>
            <person name="Kyrpides N."/>
            <person name="Ovchinnikova G."/>
            <person name="Orwin P."/>
            <person name="Leadbetter J.R."/>
            <person name="Spain J.C."/>
            <person name="Han J.I."/>
        </authorList>
    </citation>
    <scope>NUCLEOTIDE SEQUENCE</scope>
    <source>
        <strain evidence="3">S110</strain>
    </source>
</reference>